<keyword evidence="2" id="KW-1185">Reference proteome</keyword>
<dbReference type="PANTHER" id="PTHR24121">
    <property type="entry name" value="NO MECHANORECEPTOR POTENTIAL C, ISOFORM D-RELATED"/>
    <property type="match status" value="1"/>
</dbReference>
<sequence length="584" mass="64946">MGSTAVSSSGASPAGIYHHLEAAHTITMERRATTYASFSQGPQDHKYDSDTSEIHDQMSEIFAGASSPQGPQDHIYDSDTSAQRREIVAGAASSSQDAQPQHHNFYNWPNLDLLPSKCDHSYEYHLKCVPLHNAALKGDWEEAKRLLLTNHIYNSPLIMLRTAISERYETALHVATGAKQIAFVLEIIELMEPEDLTLQDLSGNTAFYLAAATGTIEIAEAMLTRNSALLSIRGSWNMTPLYTAVLLGKMEMATLLYDRTIMYLLPDDKAYLFFQSILTDLYDMALKLLKNRPELAVFRDENNETALHVLARKPSSIFNSNLLKNFISSCPVIESLKMVSCLFGDFKILEIFSASLKNLILDSDDINDGLANCEIKVACPSLVSFDFLTASTWNFTFQDLNSLQAGEDNVNSDAFINDDMIGMITEAIGFTNISSSSGSDHSSRNEHGEGPNDETTKFLKFLQDAESPLYPGCEKFTQLSFIVRLLHLKVLSGWTNKSFTLLLELLKEAMPSEVKLPSSYYDAQKITVDLGFTYKTWDACPKSSRREAAMLLTSLRLRRHLQFYTCSKKGGTSCTCTNCTCGGH</sequence>
<name>A0A5C7IRB1_9ROSI</name>
<organism evidence="1 2">
    <name type="scientific">Acer yangbiense</name>
    <dbReference type="NCBI Taxonomy" id="1000413"/>
    <lineage>
        <taxon>Eukaryota</taxon>
        <taxon>Viridiplantae</taxon>
        <taxon>Streptophyta</taxon>
        <taxon>Embryophyta</taxon>
        <taxon>Tracheophyta</taxon>
        <taxon>Spermatophyta</taxon>
        <taxon>Magnoliopsida</taxon>
        <taxon>eudicotyledons</taxon>
        <taxon>Gunneridae</taxon>
        <taxon>Pentapetalae</taxon>
        <taxon>rosids</taxon>
        <taxon>malvids</taxon>
        <taxon>Sapindales</taxon>
        <taxon>Sapindaceae</taxon>
        <taxon>Hippocastanoideae</taxon>
        <taxon>Acereae</taxon>
        <taxon>Acer</taxon>
    </lineage>
</organism>
<dbReference type="InterPro" id="IPR036770">
    <property type="entry name" value="Ankyrin_rpt-contain_sf"/>
</dbReference>
<gene>
    <name evidence="1" type="ORF">EZV62_000492</name>
</gene>
<dbReference type="Proteomes" id="UP000323000">
    <property type="component" value="Chromosome 1"/>
</dbReference>
<dbReference type="Pfam" id="PF12796">
    <property type="entry name" value="Ank_2"/>
    <property type="match status" value="1"/>
</dbReference>
<dbReference type="AlphaFoldDB" id="A0A5C7IRB1"/>
<dbReference type="Gene3D" id="1.25.40.20">
    <property type="entry name" value="Ankyrin repeat-containing domain"/>
    <property type="match status" value="1"/>
</dbReference>
<evidence type="ECO:0000313" key="1">
    <source>
        <dbReference type="EMBL" id="TXG71913.1"/>
    </source>
</evidence>
<protein>
    <submittedName>
        <fullName evidence="1">Uncharacterized protein</fullName>
    </submittedName>
</protein>
<dbReference type="InterPro" id="IPR002110">
    <property type="entry name" value="Ankyrin_rpt"/>
</dbReference>
<dbReference type="SMART" id="SM00248">
    <property type="entry name" value="ANK"/>
    <property type="match status" value="4"/>
</dbReference>
<dbReference type="OrthoDB" id="1932595at2759"/>
<reference evidence="2" key="1">
    <citation type="journal article" date="2019" name="Gigascience">
        <title>De novo genome assembly of the endangered Acer yangbiense, a plant species with extremely small populations endemic to Yunnan Province, China.</title>
        <authorList>
            <person name="Yang J."/>
            <person name="Wariss H.M."/>
            <person name="Tao L."/>
            <person name="Zhang R."/>
            <person name="Yun Q."/>
            <person name="Hollingsworth P."/>
            <person name="Dao Z."/>
            <person name="Luo G."/>
            <person name="Guo H."/>
            <person name="Ma Y."/>
            <person name="Sun W."/>
        </authorList>
    </citation>
    <scope>NUCLEOTIDE SEQUENCE [LARGE SCALE GENOMIC DNA]</scope>
    <source>
        <strain evidence="2">cv. Malutang</strain>
    </source>
</reference>
<comment type="caution">
    <text evidence="1">The sequence shown here is derived from an EMBL/GenBank/DDBJ whole genome shotgun (WGS) entry which is preliminary data.</text>
</comment>
<dbReference type="PANTHER" id="PTHR24121:SF21">
    <property type="entry name" value="ANKYRIN REPEAT FAMILY PROTEIN"/>
    <property type="match status" value="1"/>
</dbReference>
<evidence type="ECO:0000313" key="2">
    <source>
        <dbReference type="Proteomes" id="UP000323000"/>
    </source>
</evidence>
<dbReference type="SUPFAM" id="SSF48403">
    <property type="entry name" value="Ankyrin repeat"/>
    <property type="match status" value="1"/>
</dbReference>
<proteinExistence type="predicted"/>
<accession>A0A5C7IRB1</accession>
<dbReference type="EMBL" id="VAHF01000001">
    <property type="protein sequence ID" value="TXG71913.1"/>
    <property type="molecule type" value="Genomic_DNA"/>
</dbReference>